<dbReference type="EMBL" id="JAGDFL010000210">
    <property type="protein sequence ID" value="KAG7395379.1"/>
    <property type="molecule type" value="Genomic_DNA"/>
</dbReference>
<accession>A0A8T1WUB8</accession>
<dbReference type="OrthoDB" id="127101at2759"/>
<dbReference type="Proteomes" id="UP000693981">
    <property type="component" value="Unassembled WGS sequence"/>
</dbReference>
<gene>
    <name evidence="2" type="ORF">PHYBOEH_003889</name>
</gene>
<proteinExistence type="predicted"/>
<feature type="transmembrane region" description="Helical" evidence="1">
    <location>
        <begin position="37"/>
        <end position="55"/>
    </location>
</feature>
<keyword evidence="1" id="KW-1133">Transmembrane helix</keyword>
<feature type="transmembrane region" description="Helical" evidence="1">
    <location>
        <begin position="6"/>
        <end position="25"/>
    </location>
</feature>
<feature type="transmembrane region" description="Helical" evidence="1">
    <location>
        <begin position="192"/>
        <end position="214"/>
    </location>
</feature>
<dbReference type="AlphaFoldDB" id="A0A8T1WUB8"/>
<feature type="transmembrane region" description="Helical" evidence="1">
    <location>
        <begin position="139"/>
        <end position="163"/>
    </location>
</feature>
<evidence type="ECO:0000256" key="1">
    <source>
        <dbReference type="SAM" id="Phobius"/>
    </source>
</evidence>
<feature type="transmembrane region" description="Helical" evidence="1">
    <location>
        <begin position="96"/>
        <end position="119"/>
    </location>
</feature>
<feature type="transmembrane region" description="Helical" evidence="1">
    <location>
        <begin position="170"/>
        <end position="186"/>
    </location>
</feature>
<evidence type="ECO:0000313" key="3">
    <source>
        <dbReference type="Proteomes" id="UP000693981"/>
    </source>
</evidence>
<protein>
    <submittedName>
        <fullName evidence="2">Uncharacterized protein</fullName>
    </submittedName>
</protein>
<comment type="caution">
    <text evidence="2">The sequence shown here is derived from an EMBL/GenBank/DDBJ whole genome shotgun (WGS) entry which is preliminary data.</text>
</comment>
<keyword evidence="1" id="KW-0812">Transmembrane</keyword>
<keyword evidence="1" id="KW-0472">Membrane</keyword>
<keyword evidence="3" id="KW-1185">Reference proteome</keyword>
<evidence type="ECO:0000313" key="2">
    <source>
        <dbReference type="EMBL" id="KAG7395379.1"/>
    </source>
</evidence>
<name>A0A8T1WUB8_9STRA</name>
<organism evidence="2 3">
    <name type="scientific">Phytophthora boehmeriae</name>
    <dbReference type="NCBI Taxonomy" id="109152"/>
    <lineage>
        <taxon>Eukaryota</taxon>
        <taxon>Sar</taxon>
        <taxon>Stramenopiles</taxon>
        <taxon>Oomycota</taxon>
        <taxon>Peronosporomycetes</taxon>
        <taxon>Peronosporales</taxon>
        <taxon>Peronosporaceae</taxon>
        <taxon>Phytophthora</taxon>
    </lineage>
</organism>
<reference evidence="2" key="1">
    <citation type="submission" date="2021-02" db="EMBL/GenBank/DDBJ databases">
        <authorList>
            <person name="Palmer J.M."/>
        </authorList>
    </citation>
    <scope>NUCLEOTIDE SEQUENCE</scope>
    <source>
        <strain evidence="2">SCRP23</strain>
    </source>
</reference>
<sequence length="284" mass="32575">MDSLSRALFIPIILVLDAWVFQYLVTVYYPRRREMRVCMLLVASFLCFSTQLYFHEDRDMMMAMNDISETSIQLTFIIQITIIGRAVSVKVKLRSIVWFTYVAEVLIVLGWISTIGSILEATGLHTRDEFHAAQNVLETISLVFVLIFRFFYLSLSTGLIRLLMRRKFELLLYMLLVIHEFPFMFLEELTGVSWEFAQGVAHRLLVVSCIILNVHHKARTTSNNYTVRSKKEGSTTPVEAPRPFLKVLTAKKNLARPLPLVAKIAVASTHLTDHSGVSTRLEKD</sequence>
<feature type="transmembrane region" description="Helical" evidence="1">
    <location>
        <begin position="67"/>
        <end position="84"/>
    </location>
</feature>